<feature type="domain" description="KIB1-4 beta-propeller" evidence="1">
    <location>
        <begin position="53"/>
        <end position="156"/>
    </location>
</feature>
<evidence type="ECO:0000313" key="3">
    <source>
        <dbReference type="Proteomes" id="UP000078284"/>
    </source>
</evidence>
<dbReference type="InterPro" id="IPR036047">
    <property type="entry name" value="F-box-like_dom_sf"/>
</dbReference>
<evidence type="ECO:0000259" key="1">
    <source>
        <dbReference type="Pfam" id="PF03478"/>
    </source>
</evidence>
<dbReference type="AlphaFoldDB" id="A0A178UXG1"/>
<dbReference type="EMBL" id="LUHQ01000004">
    <property type="protein sequence ID" value="OAO98097.1"/>
    <property type="molecule type" value="Genomic_DNA"/>
</dbReference>
<dbReference type="PANTHER" id="PTHR33127">
    <property type="entry name" value="TRANSMEMBRANE PROTEIN"/>
    <property type="match status" value="1"/>
</dbReference>
<dbReference type="InterPro" id="IPR005174">
    <property type="entry name" value="KIB1-4_b-propeller"/>
</dbReference>
<evidence type="ECO:0000313" key="2">
    <source>
        <dbReference type="EMBL" id="OAO98097.1"/>
    </source>
</evidence>
<organism evidence="2 3">
    <name type="scientific">Arabidopsis thaliana</name>
    <name type="common">Mouse-ear cress</name>
    <dbReference type="NCBI Taxonomy" id="3702"/>
    <lineage>
        <taxon>Eukaryota</taxon>
        <taxon>Viridiplantae</taxon>
        <taxon>Streptophyta</taxon>
        <taxon>Embryophyta</taxon>
        <taxon>Tracheophyta</taxon>
        <taxon>Spermatophyta</taxon>
        <taxon>Magnoliopsida</taxon>
        <taxon>eudicotyledons</taxon>
        <taxon>Gunneridae</taxon>
        <taxon>Pentapetalae</taxon>
        <taxon>rosids</taxon>
        <taxon>malvids</taxon>
        <taxon>Brassicales</taxon>
        <taxon>Brassicaceae</taxon>
        <taxon>Camelineae</taxon>
        <taxon>Arabidopsis</taxon>
    </lineage>
</organism>
<proteinExistence type="predicted"/>
<gene>
    <name evidence="2" type="ordered locus">AXX17_At4g12050</name>
</gene>
<name>A0A178UXG1_ARATH</name>
<sequence>MTTSRGKLILSNEDVSNNGMEKKALTTAESVRVVEKHPWVITFPNHEGLTFLFDPLERKRYTLNLPELVGTDVCYSKDGWLLMRRSSLVDMFFFNPYTRELINLPKCELSFQAIAFSSAPTSGTCVVLALRPFTRYIIRISICYPGATEWITQEFSCSLGFDPYMQKIRSNEDVSNNGLKKKVLTIADLTSSLLEIIMSYLVLKDNIRASAVCRACRKAAEYVRVVEKHPWVISFPRHYGVTILFDPLGRKSYTLNLPELVGTDVCYSKDGWLLMRRSSLVDMFLLNPYTRELINLPKCELSFQAVAFSSAPTSGTCAVIAFRPFTRFIIRISICYPGATEWITQDFSCSHGFEPYMHSNLVYANGHFYCFSSGGVLVDFDLASRTMSHQAWNEHICPYIHMYNEEWFSLRKRIYLAEQKGELFLMFTCSSEIPLLYKLVSSDWEEMSGTTLDGLTIFASKYSSETRLNVCGMWNSVYFPKFYGLRCKRSCVSYSFDKGRYYPRKPLPKPSRFERQKDLCPLMSLWIEPPS</sequence>
<protein>
    <recommendedName>
        <fullName evidence="1">KIB1-4 beta-propeller domain-containing protein</fullName>
    </recommendedName>
</protein>
<dbReference type="PANTHER" id="PTHR33127:SF28">
    <property type="entry name" value="CDC68-LIKE PROTEIN-RELATED"/>
    <property type="match status" value="1"/>
</dbReference>
<accession>A0A178UXG1</accession>
<feature type="domain" description="KIB1-4 beta-propeller" evidence="1">
    <location>
        <begin position="248"/>
        <end position="464"/>
    </location>
</feature>
<comment type="caution">
    <text evidence="2">The sequence shown here is derived from an EMBL/GenBank/DDBJ whole genome shotgun (WGS) entry which is preliminary data.</text>
</comment>
<dbReference type="ExpressionAtlas" id="A0A178UXG1">
    <property type="expression patterns" value="baseline"/>
</dbReference>
<reference evidence="3" key="1">
    <citation type="journal article" date="2016" name="Proc. Natl. Acad. Sci. U.S.A.">
        <title>Chromosome-level assembly of Arabidopsis thaliana Ler reveals the extent of translocation and inversion polymorphisms.</title>
        <authorList>
            <person name="Zapata L."/>
            <person name="Ding J."/>
            <person name="Willing E.M."/>
            <person name="Hartwig B."/>
            <person name="Bezdan D."/>
            <person name="Jiao W.B."/>
            <person name="Patel V."/>
            <person name="Velikkakam James G."/>
            <person name="Koornneef M."/>
            <person name="Ossowski S."/>
            <person name="Schneeberger K."/>
        </authorList>
    </citation>
    <scope>NUCLEOTIDE SEQUENCE [LARGE SCALE GENOMIC DNA]</scope>
    <source>
        <strain evidence="3">cv. Landsberg erecta</strain>
    </source>
</reference>
<dbReference type="Proteomes" id="UP000078284">
    <property type="component" value="Chromosome 4"/>
</dbReference>
<dbReference type="Pfam" id="PF03478">
    <property type="entry name" value="Beta-prop_KIB1-4"/>
    <property type="match status" value="2"/>
</dbReference>
<dbReference type="SUPFAM" id="SSF81383">
    <property type="entry name" value="F-box domain"/>
    <property type="match status" value="1"/>
</dbReference>